<accession>A0A9D3YI02</accession>
<name>A0A9D3YI02_DREPO</name>
<organism evidence="2 3">
    <name type="scientific">Dreissena polymorpha</name>
    <name type="common">Zebra mussel</name>
    <name type="synonym">Mytilus polymorpha</name>
    <dbReference type="NCBI Taxonomy" id="45954"/>
    <lineage>
        <taxon>Eukaryota</taxon>
        <taxon>Metazoa</taxon>
        <taxon>Spiralia</taxon>
        <taxon>Lophotrochozoa</taxon>
        <taxon>Mollusca</taxon>
        <taxon>Bivalvia</taxon>
        <taxon>Autobranchia</taxon>
        <taxon>Heteroconchia</taxon>
        <taxon>Euheterodonta</taxon>
        <taxon>Imparidentia</taxon>
        <taxon>Neoheterodontei</taxon>
        <taxon>Myida</taxon>
        <taxon>Dreissenoidea</taxon>
        <taxon>Dreissenidae</taxon>
        <taxon>Dreissena</taxon>
    </lineage>
</organism>
<evidence type="ECO:0000313" key="2">
    <source>
        <dbReference type="EMBL" id="KAH3699625.1"/>
    </source>
</evidence>
<reference evidence="2" key="2">
    <citation type="submission" date="2020-11" db="EMBL/GenBank/DDBJ databases">
        <authorList>
            <person name="McCartney M.A."/>
            <person name="Auch B."/>
            <person name="Kono T."/>
            <person name="Mallez S."/>
            <person name="Becker A."/>
            <person name="Gohl D.M."/>
            <person name="Silverstein K.A.T."/>
            <person name="Koren S."/>
            <person name="Bechman K.B."/>
            <person name="Herman A."/>
            <person name="Abrahante J.E."/>
            <person name="Garbe J."/>
        </authorList>
    </citation>
    <scope>NUCLEOTIDE SEQUENCE</scope>
    <source>
        <strain evidence="2">Duluth1</strain>
        <tissue evidence="2">Whole animal</tissue>
    </source>
</reference>
<dbReference type="Proteomes" id="UP000828390">
    <property type="component" value="Unassembled WGS sequence"/>
</dbReference>
<evidence type="ECO:0000256" key="1">
    <source>
        <dbReference type="SAM" id="MobiDB-lite"/>
    </source>
</evidence>
<dbReference type="EMBL" id="JAIWYP010000015">
    <property type="protein sequence ID" value="KAH3699625.1"/>
    <property type="molecule type" value="Genomic_DNA"/>
</dbReference>
<feature type="region of interest" description="Disordered" evidence="1">
    <location>
        <begin position="1"/>
        <end position="20"/>
    </location>
</feature>
<protein>
    <submittedName>
        <fullName evidence="2">Uncharacterized protein</fullName>
    </submittedName>
</protein>
<proteinExistence type="predicted"/>
<gene>
    <name evidence="2" type="ORF">DPMN_074583</name>
</gene>
<comment type="caution">
    <text evidence="2">The sequence shown here is derived from an EMBL/GenBank/DDBJ whole genome shotgun (WGS) entry which is preliminary data.</text>
</comment>
<keyword evidence="3" id="KW-1185">Reference proteome</keyword>
<sequence>MCGSDRDLYHGKHRGQDGHEGRAIVDFLSPRFEAVPSFDEINHRLFDNISPL</sequence>
<reference evidence="2" key="1">
    <citation type="journal article" date="2019" name="bioRxiv">
        <title>The Genome of the Zebra Mussel, Dreissena polymorpha: A Resource for Invasive Species Research.</title>
        <authorList>
            <person name="McCartney M.A."/>
            <person name="Auch B."/>
            <person name="Kono T."/>
            <person name="Mallez S."/>
            <person name="Zhang Y."/>
            <person name="Obille A."/>
            <person name="Becker A."/>
            <person name="Abrahante J.E."/>
            <person name="Garbe J."/>
            <person name="Badalamenti J.P."/>
            <person name="Herman A."/>
            <person name="Mangelson H."/>
            <person name="Liachko I."/>
            <person name="Sullivan S."/>
            <person name="Sone E.D."/>
            <person name="Koren S."/>
            <person name="Silverstein K.A.T."/>
            <person name="Beckman K.B."/>
            <person name="Gohl D.M."/>
        </authorList>
    </citation>
    <scope>NUCLEOTIDE SEQUENCE</scope>
    <source>
        <strain evidence="2">Duluth1</strain>
        <tissue evidence="2">Whole animal</tissue>
    </source>
</reference>
<dbReference type="AlphaFoldDB" id="A0A9D3YI02"/>
<evidence type="ECO:0000313" key="3">
    <source>
        <dbReference type="Proteomes" id="UP000828390"/>
    </source>
</evidence>